<evidence type="ECO:0000313" key="2">
    <source>
        <dbReference type="Proteomes" id="UP000594014"/>
    </source>
</evidence>
<organism evidence="1 2">
    <name type="scientific">Anoxybacterium hadale</name>
    <dbReference type="NCBI Taxonomy" id="3408580"/>
    <lineage>
        <taxon>Bacteria</taxon>
        <taxon>Bacillati</taxon>
        <taxon>Bacillota</taxon>
        <taxon>Clostridia</taxon>
        <taxon>Peptostreptococcales</taxon>
        <taxon>Anaerovoracaceae</taxon>
        <taxon>Anoxybacterium</taxon>
    </lineage>
</organism>
<dbReference type="Proteomes" id="UP000594014">
    <property type="component" value="Chromosome"/>
</dbReference>
<dbReference type="EMBL" id="CP042469">
    <property type="protein sequence ID" value="QOX62599.1"/>
    <property type="molecule type" value="Genomic_DNA"/>
</dbReference>
<evidence type="ECO:0000313" key="1">
    <source>
        <dbReference type="EMBL" id="QOX62599.1"/>
    </source>
</evidence>
<gene>
    <name evidence="1" type="ORF">FRZ06_04180</name>
</gene>
<protein>
    <submittedName>
        <fullName evidence="1">Uncharacterized protein</fullName>
    </submittedName>
</protein>
<sequence>MQIQELFNLSVWYMDKIEGSNILKYLQELYNILYSNANNTTKQPFSIEQENLNAALGEVNTIKLNDNQLEVLEKYNILKYLGKSGVHHIEDILYKNNLDLATAASKINGIISLFAQATNNFISINKDLTFLVQTTQDESNDNILKIHFKGGVAINNIVDLKDWSSNWYTISRGIAMVNNEPPETFKIVSTENGSIVLLVSASVPTILLLSKTIKAILEVVEKIYAIKIQKEELIKLKLENSITVAKLLNDDIKKLKKTKVDKICEDILSSANGEHDGEITTNLKKAITQLVNFIEKGGSVDIDSLAENVDNETNDEQLVVRQFRENFEAIRTLQEKIFLIEGESSSNERDEEQVEELDEENEQS</sequence>
<reference evidence="1" key="1">
    <citation type="submission" date="2019-08" db="EMBL/GenBank/DDBJ databases">
        <title>Genome sequence of Clostridiales bacterium MT110.</title>
        <authorList>
            <person name="Cao J."/>
        </authorList>
    </citation>
    <scope>NUCLEOTIDE SEQUENCE</scope>
    <source>
        <strain evidence="1">MT110</strain>
    </source>
</reference>
<keyword evidence="2" id="KW-1185">Reference proteome</keyword>
<proteinExistence type="predicted"/>
<name>A0ACD1A855_9FIRM</name>
<accession>A0ACD1A855</accession>